<dbReference type="SMART" id="SM00020">
    <property type="entry name" value="Tryp_SPc"/>
    <property type="match status" value="2"/>
</dbReference>
<keyword evidence="15" id="KW-0472">Membrane</keyword>
<dbReference type="PROSITE" id="PS00135">
    <property type="entry name" value="TRYPSIN_SER"/>
    <property type="match status" value="2"/>
</dbReference>
<dbReference type="GO" id="GO:0005576">
    <property type="term" value="C:extracellular region"/>
    <property type="evidence" value="ECO:0007669"/>
    <property type="project" value="UniProtKB-SubCell"/>
</dbReference>
<reference evidence="15" key="1">
    <citation type="submission" date="2022-07" db="EMBL/GenBank/DDBJ databases">
        <authorList>
            <person name="Trinca V."/>
            <person name="Uliana J.V.C."/>
            <person name="Torres T.T."/>
            <person name="Ward R.J."/>
            <person name="Monesi N."/>
        </authorList>
    </citation>
    <scope>NUCLEOTIDE SEQUENCE</scope>
    <source>
        <strain evidence="15">HSMRA1968</strain>
        <tissue evidence="15">Whole embryos</tissue>
    </source>
</reference>
<feature type="domain" description="Peptidase S1" evidence="14">
    <location>
        <begin position="35"/>
        <end position="259"/>
    </location>
</feature>
<dbReference type="PANTHER" id="PTHR24276">
    <property type="entry name" value="POLYSERASE-RELATED"/>
    <property type="match status" value="1"/>
</dbReference>
<evidence type="ECO:0000256" key="4">
    <source>
        <dbReference type="ARBA" id="ARBA00022729"/>
    </source>
</evidence>
<dbReference type="InterPro" id="IPR009003">
    <property type="entry name" value="Peptidase_S1_PA"/>
</dbReference>
<evidence type="ECO:0000259" key="14">
    <source>
        <dbReference type="PROSITE" id="PS50240"/>
    </source>
</evidence>
<keyword evidence="6 12" id="KW-0378">Hydrolase</keyword>
<evidence type="ECO:0000256" key="9">
    <source>
        <dbReference type="ARBA" id="ARBA00023157"/>
    </source>
</evidence>
<keyword evidence="7 12" id="KW-0720">Serine protease</keyword>
<dbReference type="Gene3D" id="2.40.10.10">
    <property type="entry name" value="Trypsin-like serine proteases"/>
    <property type="match status" value="2"/>
</dbReference>
<keyword evidence="8" id="KW-0865">Zymogen</keyword>
<dbReference type="PANTHER" id="PTHR24276:SF91">
    <property type="entry name" value="AT26814P-RELATED"/>
    <property type="match status" value="1"/>
</dbReference>
<evidence type="ECO:0000313" key="16">
    <source>
        <dbReference type="Proteomes" id="UP001151699"/>
    </source>
</evidence>
<dbReference type="Pfam" id="PF00089">
    <property type="entry name" value="Trypsin"/>
    <property type="match status" value="2"/>
</dbReference>
<dbReference type="InterPro" id="IPR050430">
    <property type="entry name" value="Peptidase_S1"/>
</dbReference>
<evidence type="ECO:0000256" key="11">
    <source>
        <dbReference type="ARBA" id="ARBA00038868"/>
    </source>
</evidence>
<keyword evidence="5" id="KW-0222">Digestion</keyword>
<dbReference type="OrthoDB" id="10059102at2759"/>
<keyword evidence="3 12" id="KW-0645">Protease</keyword>
<accession>A0A9Q0SAE3</accession>
<evidence type="ECO:0000256" key="7">
    <source>
        <dbReference type="ARBA" id="ARBA00022825"/>
    </source>
</evidence>
<keyword evidence="2" id="KW-0964">Secreted</keyword>
<dbReference type="EC" id="3.4.21.4" evidence="11"/>
<evidence type="ECO:0000256" key="5">
    <source>
        <dbReference type="ARBA" id="ARBA00022757"/>
    </source>
</evidence>
<evidence type="ECO:0000256" key="6">
    <source>
        <dbReference type="ARBA" id="ARBA00022801"/>
    </source>
</evidence>
<name>A0A9Q0SAE3_9DIPT</name>
<evidence type="ECO:0000256" key="3">
    <source>
        <dbReference type="ARBA" id="ARBA00022670"/>
    </source>
</evidence>
<dbReference type="InterPro" id="IPR001314">
    <property type="entry name" value="Peptidase_S1A"/>
</dbReference>
<evidence type="ECO:0000256" key="2">
    <source>
        <dbReference type="ARBA" id="ARBA00022525"/>
    </source>
</evidence>
<dbReference type="InterPro" id="IPR001254">
    <property type="entry name" value="Trypsin_dom"/>
</dbReference>
<feature type="chain" id="PRO_5040301509" description="trypsin" evidence="13">
    <location>
        <begin position="17"/>
        <end position="505"/>
    </location>
</feature>
<comment type="similarity">
    <text evidence="10">Belongs to the peptidase S1 family. CLIP subfamily.</text>
</comment>
<feature type="signal peptide" evidence="13">
    <location>
        <begin position="1"/>
        <end position="16"/>
    </location>
</feature>
<dbReference type="SUPFAM" id="SSF50494">
    <property type="entry name" value="Trypsin-like serine proteases"/>
    <property type="match status" value="2"/>
</dbReference>
<evidence type="ECO:0000313" key="15">
    <source>
        <dbReference type="EMBL" id="KAJ6649555.1"/>
    </source>
</evidence>
<keyword evidence="15" id="KW-0812">Transmembrane</keyword>
<dbReference type="InterPro" id="IPR043504">
    <property type="entry name" value="Peptidase_S1_PA_chymotrypsin"/>
</dbReference>
<dbReference type="PRINTS" id="PR00722">
    <property type="entry name" value="CHYMOTRYPSIN"/>
</dbReference>
<organism evidence="15 16">
    <name type="scientific">Pseudolycoriella hygida</name>
    <dbReference type="NCBI Taxonomy" id="35572"/>
    <lineage>
        <taxon>Eukaryota</taxon>
        <taxon>Metazoa</taxon>
        <taxon>Ecdysozoa</taxon>
        <taxon>Arthropoda</taxon>
        <taxon>Hexapoda</taxon>
        <taxon>Insecta</taxon>
        <taxon>Pterygota</taxon>
        <taxon>Neoptera</taxon>
        <taxon>Endopterygota</taxon>
        <taxon>Diptera</taxon>
        <taxon>Nematocera</taxon>
        <taxon>Sciaroidea</taxon>
        <taxon>Sciaridae</taxon>
        <taxon>Pseudolycoriella</taxon>
    </lineage>
</organism>
<evidence type="ECO:0000256" key="10">
    <source>
        <dbReference type="ARBA" id="ARBA00024195"/>
    </source>
</evidence>
<comment type="subcellular location">
    <subcellularLocation>
        <location evidence="1">Secreted</location>
    </subcellularLocation>
</comment>
<keyword evidence="9" id="KW-1015">Disulfide bond</keyword>
<dbReference type="CDD" id="cd00190">
    <property type="entry name" value="Tryp_SPc"/>
    <property type="match status" value="2"/>
</dbReference>
<keyword evidence="16" id="KW-1185">Reference proteome</keyword>
<dbReference type="PROSITE" id="PS00134">
    <property type="entry name" value="TRYPSIN_HIS"/>
    <property type="match status" value="2"/>
</dbReference>
<dbReference type="GO" id="GO:0007586">
    <property type="term" value="P:digestion"/>
    <property type="evidence" value="ECO:0007669"/>
    <property type="project" value="UniProtKB-KW"/>
</dbReference>
<dbReference type="GO" id="GO:0006508">
    <property type="term" value="P:proteolysis"/>
    <property type="evidence" value="ECO:0007669"/>
    <property type="project" value="UniProtKB-KW"/>
</dbReference>
<evidence type="ECO:0000256" key="8">
    <source>
        <dbReference type="ARBA" id="ARBA00023145"/>
    </source>
</evidence>
<dbReference type="AlphaFoldDB" id="A0A9Q0SAE3"/>
<dbReference type="FunFam" id="2.40.10.10:FF:000077">
    <property type="entry name" value="Predicted protein"/>
    <property type="match status" value="2"/>
</dbReference>
<gene>
    <name evidence="15" type="primary">TMPRSS9_1</name>
    <name evidence="15" type="ORF">Bhyg_04792</name>
</gene>
<keyword evidence="4 13" id="KW-0732">Signal</keyword>
<evidence type="ECO:0000256" key="12">
    <source>
        <dbReference type="RuleBase" id="RU363034"/>
    </source>
</evidence>
<comment type="caution">
    <text evidence="15">The sequence shown here is derived from an EMBL/GenBank/DDBJ whole genome shotgun (WGS) entry which is preliminary data.</text>
</comment>
<protein>
    <recommendedName>
        <fullName evidence="11">trypsin</fullName>
        <ecNumber evidence="11">3.4.21.4</ecNumber>
    </recommendedName>
</protein>
<dbReference type="PROSITE" id="PS50240">
    <property type="entry name" value="TRYPSIN_DOM"/>
    <property type="match status" value="2"/>
</dbReference>
<dbReference type="Proteomes" id="UP001151699">
    <property type="component" value="Chromosome A"/>
</dbReference>
<dbReference type="EMBL" id="WJQU01000001">
    <property type="protein sequence ID" value="KAJ6649555.1"/>
    <property type="molecule type" value="Genomic_DNA"/>
</dbReference>
<dbReference type="InterPro" id="IPR033116">
    <property type="entry name" value="TRYPSIN_SER"/>
</dbReference>
<dbReference type="GO" id="GO:0004252">
    <property type="term" value="F:serine-type endopeptidase activity"/>
    <property type="evidence" value="ECO:0007669"/>
    <property type="project" value="UniProtKB-EC"/>
</dbReference>
<sequence length="505" mass="53731">MIRCLILVSVALCATAAPTLFTYRRQLTPMFDGRIVGGNDTTIEEYPWQISMTNFGSHRCGGSILTTTKVVTAAHCVRGVMIPYVGIRAGSTMRTSGGVQILVRRIIEHENYNVPIYFDNDIALMFLESPLTFGPGIQAIALPPQGLVVANGVDARVSGWGALHQGGSAPEILQVVTVPIVSNDICGVAYELLNPITDGMICAGDLEAGGRDACQGDSGGPLVVGTVLQGIVSWGYGCAQPGFPGVNARVAHYRNWIDSWDFNRIESLLKEHGGVRALFAGRIVGGNSTTIEQIPWIVSLRVYGSHRCGGSIISITRILTAAHCTAGYSAGVFVIRAGSTYQGSGGHTRTISRIVNHPFYSPTTLRNDISILHLTAPLNTKLLTISTIPLPPQNVSAAVGSLSQVSGWGATCEGCAISSVLRYVMIPIISNDDCNIAYGGSVTEGMLCAAYSEGFKDACTGDSGGPLTYNNMLEGIISWGNGCARPNYPGVYTRVSFYRNWIDAN</sequence>
<proteinExistence type="inferred from homology"/>
<evidence type="ECO:0000256" key="1">
    <source>
        <dbReference type="ARBA" id="ARBA00004613"/>
    </source>
</evidence>
<evidence type="ECO:0000256" key="13">
    <source>
        <dbReference type="SAM" id="SignalP"/>
    </source>
</evidence>
<dbReference type="InterPro" id="IPR018114">
    <property type="entry name" value="TRYPSIN_HIS"/>
</dbReference>
<feature type="domain" description="Peptidase S1" evidence="14">
    <location>
        <begin position="283"/>
        <end position="505"/>
    </location>
</feature>